<reference evidence="1" key="1">
    <citation type="journal article" date="2019" name="J. ISSAAS">
        <title>Maleness-on-the-Y (MoY) orchestrates male sex determination in major agricultural fruit fly pests.</title>
        <authorList>
            <person name="Meccariello A."/>
            <person name="Salvemini M."/>
            <person name="Primo P."/>
            <person name="Hall B."/>
            <person name="Koskinioti P."/>
            <person name="Dalikova M."/>
            <person name="Gravina A."/>
            <person name="Gucciardino M.A."/>
            <person name="Forlenza F."/>
            <person name="Gregoriou M.E."/>
            <person name="Ippolito D."/>
            <person name="Monti S.M."/>
            <person name="Petrella V."/>
            <person name="Perrotta M.M."/>
            <person name="Schmeing S."/>
            <person name="Ruggiero A."/>
            <person name="Scolari F."/>
            <person name="Giordano E."/>
            <person name="Tsoumani K.T."/>
            <person name="Marec F."/>
            <person name="Windbichler N."/>
            <person name="Nagaraju J."/>
            <person name="Arunkumar K.P."/>
            <person name="Bourtzis K."/>
            <person name="Mathiopoulos K.D."/>
            <person name="Ragoussis J."/>
            <person name="Vitagliano L."/>
            <person name="Tu Z."/>
            <person name="Papathanos P.A."/>
            <person name="Robinson M.D."/>
            <person name="Saccone G."/>
        </authorList>
    </citation>
    <scope>NUCLEOTIDE SEQUENCE</scope>
</reference>
<accession>A0A5B8GQA6</accession>
<sequence length="59" mass="7310">MGSVWVLKTKYNSRTKYFFWNAKNTHLHIETKHIVFNLTTEFKNYINKKCLLTKKFYYK</sequence>
<dbReference type="AlphaFoldDB" id="A0A5B8GQA6"/>
<proteinExistence type="evidence at transcript level"/>
<dbReference type="EMBL" id="MK165754">
    <property type="protein sequence ID" value="QDX01802.1"/>
    <property type="molecule type" value="mRNA"/>
</dbReference>
<protein>
    <submittedName>
        <fullName evidence="1">MOY</fullName>
    </submittedName>
</protein>
<organism evidence="1">
    <name type="scientific">Zeugodacus cucurbitae</name>
    <name type="common">Melon fruit fly</name>
    <name type="synonym">Bactrocera cucurbitae</name>
    <dbReference type="NCBI Taxonomy" id="28588"/>
    <lineage>
        <taxon>Eukaryota</taxon>
        <taxon>Metazoa</taxon>
        <taxon>Ecdysozoa</taxon>
        <taxon>Arthropoda</taxon>
        <taxon>Hexapoda</taxon>
        <taxon>Insecta</taxon>
        <taxon>Pterygota</taxon>
        <taxon>Neoptera</taxon>
        <taxon>Endopterygota</taxon>
        <taxon>Diptera</taxon>
        <taxon>Brachycera</taxon>
        <taxon>Muscomorpha</taxon>
        <taxon>Tephritoidea</taxon>
        <taxon>Tephritidae</taxon>
        <taxon>Zeugodacus</taxon>
        <taxon>Zeugodacus</taxon>
    </lineage>
</organism>
<evidence type="ECO:0000313" key="1">
    <source>
        <dbReference type="EMBL" id="QDX01802.1"/>
    </source>
</evidence>
<name>A0A5B8GQA6_ZEUCU</name>